<gene>
    <name evidence="2" type="ORF">Cgig2_020661</name>
</gene>
<dbReference type="EMBL" id="JAKOGI010000116">
    <property type="protein sequence ID" value="KAJ8443574.1"/>
    <property type="molecule type" value="Genomic_DNA"/>
</dbReference>
<sequence>MNDPEVKTETGPLRWTPYKVVTRTWAKSTISSMPYATNSRRIAYFKEQEQTSMPRGDALGRRHTPEHRSVRECTRSPPSRGVHVMEVKEHLISKKLQPITTAPKPRNTQKYCEFHEQNGHTTIECRESRKGLHELANKGKIDHFLKGRLGTLRGGVFYRDSSHHCKQLYLGHHSVHLEGSASRTAVVDIIPWDCLKKIKHLGREIVHLVHPILGFGGKT</sequence>
<evidence type="ECO:0008006" key="4">
    <source>
        <dbReference type="Google" id="ProtNLM"/>
    </source>
</evidence>
<reference evidence="2" key="1">
    <citation type="submission" date="2022-04" db="EMBL/GenBank/DDBJ databases">
        <title>Carnegiea gigantea Genome sequencing and assembly v2.</title>
        <authorList>
            <person name="Copetti D."/>
            <person name="Sanderson M.J."/>
            <person name="Burquez A."/>
            <person name="Wojciechowski M.F."/>
        </authorList>
    </citation>
    <scope>NUCLEOTIDE SEQUENCE</scope>
    <source>
        <strain evidence="2">SGP5-SGP5p</strain>
        <tissue evidence="2">Aerial part</tissue>
    </source>
</reference>
<evidence type="ECO:0000313" key="2">
    <source>
        <dbReference type="EMBL" id="KAJ8443574.1"/>
    </source>
</evidence>
<dbReference type="AlphaFoldDB" id="A0A9Q1KIQ4"/>
<evidence type="ECO:0000256" key="1">
    <source>
        <dbReference type="SAM" id="MobiDB-lite"/>
    </source>
</evidence>
<feature type="region of interest" description="Disordered" evidence="1">
    <location>
        <begin position="50"/>
        <end position="78"/>
    </location>
</feature>
<protein>
    <recommendedName>
        <fullName evidence="4">Reverse transcriptase domain-containing protein</fullName>
    </recommendedName>
</protein>
<evidence type="ECO:0000313" key="3">
    <source>
        <dbReference type="Proteomes" id="UP001153076"/>
    </source>
</evidence>
<name>A0A9Q1KIQ4_9CARY</name>
<proteinExistence type="predicted"/>
<comment type="caution">
    <text evidence="2">The sequence shown here is derived from an EMBL/GenBank/DDBJ whole genome shotgun (WGS) entry which is preliminary data.</text>
</comment>
<dbReference type="Proteomes" id="UP001153076">
    <property type="component" value="Unassembled WGS sequence"/>
</dbReference>
<accession>A0A9Q1KIQ4</accession>
<keyword evidence="3" id="KW-1185">Reference proteome</keyword>
<organism evidence="2 3">
    <name type="scientific">Carnegiea gigantea</name>
    <dbReference type="NCBI Taxonomy" id="171969"/>
    <lineage>
        <taxon>Eukaryota</taxon>
        <taxon>Viridiplantae</taxon>
        <taxon>Streptophyta</taxon>
        <taxon>Embryophyta</taxon>
        <taxon>Tracheophyta</taxon>
        <taxon>Spermatophyta</taxon>
        <taxon>Magnoliopsida</taxon>
        <taxon>eudicotyledons</taxon>
        <taxon>Gunneridae</taxon>
        <taxon>Pentapetalae</taxon>
        <taxon>Caryophyllales</taxon>
        <taxon>Cactineae</taxon>
        <taxon>Cactaceae</taxon>
        <taxon>Cactoideae</taxon>
        <taxon>Echinocereeae</taxon>
        <taxon>Carnegiea</taxon>
    </lineage>
</organism>